<keyword evidence="2" id="KW-0413">Isomerase</keyword>
<evidence type="ECO:0000259" key="1">
    <source>
        <dbReference type="Pfam" id="PF11716"/>
    </source>
</evidence>
<dbReference type="SUPFAM" id="SSF109854">
    <property type="entry name" value="DinB/YfiT-like putative metalloenzymes"/>
    <property type="match status" value="1"/>
</dbReference>
<reference evidence="2 3" key="1">
    <citation type="submission" date="2019-07" db="EMBL/GenBank/DDBJ databases">
        <title>Complete Genome Sequence of drought tolerant Plant Growth-Promoting Rhizobacterium Glutamicibacter halophytocola DR408.</title>
        <authorList>
            <person name="Nishu S.D."/>
            <person name="Lee T.K."/>
        </authorList>
    </citation>
    <scope>NUCLEOTIDE SEQUENCE [LARGE SCALE GENOMIC DNA]</scope>
    <source>
        <strain evidence="2 3">DR408</strain>
    </source>
</reference>
<protein>
    <submittedName>
        <fullName evidence="2">Maleylpyruvate isomerase family mycothiol-dependent enzyme</fullName>
    </submittedName>
</protein>
<name>A0ABX5YDM1_9MICC</name>
<dbReference type="Gene3D" id="1.20.120.450">
    <property type="entry name" value="dinb family like domain"/>
    <property type="match status" value="1"/>
</dbReference>
<dbReference type="InterPro" id="IPR024344">
    <property type="entry name" value="MDMPI_metal-binding"/>
</dbReference>
<dbReference type="InterPro" id="IPR017517">
    <property type="entry name" value="Maleyloyr_isom"/>
</dbReference>
<keyword evidence="3" id="KW-1185">Reference proteome</keyword>
<dbReference type="RefSeq" id="WP_146278001.1">
    <property type="nucleotide sequence ID" value="NZ_CP042260.1"/>
</dbReference>
<feature type="domain" description="Mycothiol-dependent maleylpyruvate isomerase metal-binding" evidence="1">
    <location>
        <begin position="16"/>
        <end position="58"/>
    </location>
</feature>
<evidence type="ECO:0000313" key="2">
    <source>
        <dbReference type="EMBL" id="QDY67772.1"/>
    </source>
</evidence>
<sequence>MNKGQIWETVIEQRLQLAGILRRLDPGQWATPSLCVGWTVQDVAAHMISAPQLGPAAILKLMPQMLRYGYNGTTQHDGQRRGRAGAASILSQFDRFATVPRGPAVVSMRETLTDSLVHFQDIVRPLSIEHDMPLDAAVEVARRLAHTGLLLGSRPMLTSLRMVATDADYSQGSGDEISGPIAELVMLRAGRAPRWELLQGPGFDVAREKWLARRPSET</sequence>
<dbReference type="EMBL" id="CP042260">
    <property type="protein sequence ID" value="QDY67772.1"/>
    <property type="molecule type" value="Genomic_DNA"/>
</dbReference>
<organism evidence="2 3">
    <name type="scientific">Glutamicibacter halophytocola</name>
    <dbReference type="NCBI Taxonomy" id="1933880"/>
    <lineage>
        <taxon>Bacteria</taxon>
        <taxon>Bacillati</taxon>
        <taxon>Actinomycetota</taxon>
        <taxon>Actinomycetes</taxon>
        <taxon>Micrococcales</taxon>
        <taxon>Micrococcaceae</taxon>
        <taxon>Glutamicibacter</taxon>
    </lineage>
</organism>
<accession>A0ABX5YDM1</accession>
<gene>
    <name evidence="2" type="ORF">FQA45_16485</name>
</gene>
<dbReference type="GO" id="GO:0016853">
    <property type="term" value="F:isomerase activity"/>
    <property type="evidence" value="ECO:0007669"/>
    <property type="project" value="UniProtKB-KW"/>
</dbReference>
<dbReference type="NCBIfam" id="TIGR03083">
    <property type="entry name" value="maleylpyruvate isomerase family mycothiol-dependent enzyme"/>
    <property type="match status" value="1"/>
</dbReference>
<dbReference type="Proteomes" id="UP000320717">
    <property type="component" value="Chromosome"/>
</dbReference>
<dbReference type="Pfam" id="PF11716">
    <property type="entry name" value="MDMPI_N"/>
    <property type="match status" value="1"/>
</dbReference>
<evidence type="ECO:0000313" key="3">
    <source>
        <dbReference type="Proteomes" id="UP000320717"/>
    </source>
</evidence>
<dbReference type="InterPro" id="IPR034660">
    <property type="entry name" value="DinB/YfiT-like"/>
</dbReference>
<proteinExistence type="predicted"/>